<dbReference type="InterPro" id="IPR036179">
    <property type="entry name" value="Ig-like_dom_sf"/>
</dbReference>
<feature type="transmembrane region" description="Helical" evidence="1">
    <location>
        <begin position="65"/>
        <end position="87"/>
    </location>
</feature>
<evidence type="ECO:0000313" key="2">
    <source>
        <dbReference type="EMBL" id="VDO85682.1"/>
    </source>
</evidence>
<dbReference type="WBParaSite" id="SBAD_0000062601-mRNA-1">
    <property type="protein sequence ID" value="SBAD_0000062601-mRNA-1"/>
    <property type="gene ID" value="SBAD_0000062601"/>
</dbReference>
<evidence type="ECO:0000256" key="1">
    <source>
        <dbReference type="SAM" id="Phobius"/>
    </source>
</evidence>
<keyword evidence="3" id="KW-1185">Reference proteome</keyword>
<dbReference type="EMBL" id="UZAM01002136">
    <property type="protein sequence ID" value="VDO85682.1"/>
    <property type="molecule type" value="Genomic_DNA"/>
</dbReference>
<reference evidence="4" key="1">
    <citation type="submission" date="2016-06" db="UniProtKB">
        <authorList>
            <consortium name="WormBaseParasite"/>
        </authorList>
    </citation>
    <scope>IDENTIFICATION</scope>
</reference>
<dbReference type="SUPFAM" id="SSF48726">
    <property type="entry name" value="Immunoglobulin"/>
    <property type="match status" value="1"/>
</dbReference>
<keyword evidence="1" id="KW-0472">Membrane</keyword>
<proteinExistence type="predicted"/>
<name>A0A183IAF9_9BILA</name>
<evidence type="ECO:0000313" key="3">
    <source>
        <dbReference type="Proteomes" id="UP000270296"/>
    </source>
</evidence>
<accession>A0A183IAF9</accession>
<organism evidence="4">
    <name type="scientific">Soboliphyme baturini</name>
    <dbReference type="NCBI Taxonomy" id="241478"/>
    <lineage>
        <taxon>Eukaryota</taxon>
        <taxon>Metazoa</taxon>
        <taxon>Ecdysozoa</taxon>
        <taxon>Nematoda</taxon>
        <taxon>Enoplea</taxon>
        <taxon>Dorylaimia</taxon>
        <taxon>Dioctophymatida</taxon>
        <taxon>Dioctophymatoidea</taxon>
        <taxon>Soboliphymatidae</taxon>
        <taxon>Soboliphyme</taxon>
    </lineage>
</organism>
<sequence>MSSHDLLINAAGIRDSGTYKCIAFNVVGRWCLTHELIVQPTVSVARSEVVTVHPNLQQWMQVGTFVLTAVLALLMTVYFVVSIFLVIARPLNSSRRHCRCMPIFVSQCTSPPPPPPYNEFII</sequence>
<evidence type="ECO:0000313" key="4">
    <source>
        <dbReference type="WBParaSite" id="SBAD_0000062601-mRNA-1"/>
    </source>
</evidence>
<keyword evidence="1" id="KW-1133">Transmembrane helix</keyword>
<dbReference type="Proteomes" id="UP000270296">
    <property type="component" value="Unassembled WGS sequence"/>
</dbReference>
<protein>
    <submittedName>
        <fullName evidence="4">Ig-like domain-containing protein</fullName>
    </submittedName>
</protein>
<reference evidence="2 3" key="2">
    <citation type="submission" date="2018-11" db="EMBL/GenBank/DDBJ databases">
        <authorList>
            <consortium name="Pathogen Informatics"/>
        </authorList>
    </citation>
    <scope>NUCLEOTIDE SEQUENCE [LARGE SCALE GENOMIC DNA]</scope>
</reference>
<gene>
    <name evidence="2" type="ORF">SBAD_LOCUS603</name>
</gene>
<keyword evidence="1" id="KW-0812">Transmembrane</keyword>
<dbReference type="AlphaFoldDB" id="A0A183IAF9"/>